<name>A0A9X4AX69_9BACT</name>
<dbReference type="Proteomes" id="UP001151081">
    <property type="component" value="Unassembled WGS sequence"/>
</dbReference>
<organism evidence="3 4">
    <name type="scientific">Polyangium jinanense</name>
    <dbReference type="NCBI Taxonomy" id="2829994"/>
    <lineage>
        <taxon>Bacteria</taxon>
        <taxon>Pseudomonadati</taxon>
        <taxon>Myxococcota</taxon>
        <taxon>Polyangia</taxon>
        <taxon>Polyangiales</taxon>
        <taxon>Polyangiaceae</taxon>
        <taxon>Polyangium</taxon>
    </lineage>
</organism>
<proteinExistence type="predicted"/>
<keyword evidence="4" id="KW-1185">Reference proteome</keyword>
<dbReference type="Gene3D" id="2.120.10.80">
    <property type="entry name" value="Kelch-type beta propeller"/>
    <property type="match status" value="1"/>
</dbReference>
<feature type="domain" description="WGR" evidence="2">
    <location>
        <begin position="624"/>
        <end position="696"/>
    </location>
</feature>
<dbReference type="InterPro" id="IPR011043">
    <property type="entry name" value="Gal_Oxase/kelch_b-propeller"/>
</dbReference>
<accession>A0A9X4AX69</accession>
<dbReference type="InterPro" id="IPR015915">
    <property type="entry name" value="Kelch-typ_b-propeller"/>
</dbReference>
<feature type="region of interest" description="Disordered" evidence="1">
    <location>
        <begin position="588"/>
        <end position="617"/>
    </location>
</feature>
<dbReference type="InterPro" id="IPR011044">
    <property type="entry name" value="Quino_amine_DH_bsu"/>
</dbReference>
<evidence type="ECO:0000256" key="1">
    <source>
        <dbReference type="SAM" id="MobiDB-lite"/>
    </source>
</evidence>
<dbReference type="SUPFAM" id="SSF50969">
    <property type="entry name" value="YVTN repeat-like/Quinoprotein amine dehydrogenase"/>
    <property type="match status" value="1"/>
</dbReference>
<dbReference type="RefSeq" id="WP_272423401.1">
    <property type="nucleotide sequence ID" value="NZ_JAGTJJ010000065.1"/>
</dbReference>
<comment type="caution">
    <text evidence="3">The sequence shown here is derived from an EMBL/GenBank/DDBJ whole genome shotgun (WGS) entry which is preliminary data.</text>
</comment>
<dbReference type="EMBL" id="JAGTJJ010000065">
    <property type="protein sequence ID" value="MDC3988133.1"/>
    <property type="molecule type" value="Genomic_DNA"/>
</dbReference>
<evidence type="ECO:0000259" key="2">
    <source>
        <dbReference type="SMART" id="SM00773"/>
    </source>
</evidence>
<reference evidence="3 4" key="1">
    <citation type="submission" date="2021-04" db="EMBL/GenBank/DDBJ databases">
        <title>Genome analysis of Polyangium sp.</title>
        <authorList>
            <person name="Li Y."/>
            <person name="Wang J."/>
        </authorList>
    </citation>
    <scope>NUCLEOTIDE SEQUENCE [LARGE SCALE GENOMIC DNA]</scope>
    <source>
        <strain evidence="3 4">SDU14</strain>
    </source>
</reference>
<dbReference type="Gene3D" id="2.20.140.10">
    <property type="entry name" value="WGR domain"/>
    <property type="match status" value="1"/>
</dbReference>
<evidence type="ECO:0000313" key="4">
    <source>
        <dbReference type="Proteomes" id="UP001151081"/>
    </source>
</evidence>
<dbReference type="SMART" id="SM00773">
    <property type="entry name" value="WGR"/>
    <property type="match status" value="1"/>
</dbReference>
<evidence type="ECO:0000313" key="3">
    <source>
        <dbReference type="EMBL" id="MDC3988133.1"/>
    </source>
</evidence>
<protein>
    <submittedName>
        <fullName evidence="3">WGR domain-containing protein</fullName>
    </submittedName>
</protein>
<sequence>MNKLPIVSLSSVSLPPIPSSSSDPFHFFWHPEEKAFWLLVLGKNSSGDVERRVWRVSEDGTGAIVLSDEQLGLPDDLDADSLRAFYFDTARGQPVWLVSTSDEVVLGAFDGKTFVKVKQKKTIRASANDSFVFDPARRVLVHFVSQEKMEREGLSVRELGSDGEWQDKGAVMADAGSWKTFAAWDERQKLAVVVDSANNKAFGWDGKNWRELPEAPFSNSKAATTHPRTKGLVLIEESSGYTASYKRYRSAELTDTKWVDGEESALKPLERLVSIAYIPERNESYVYAPKLGGTIQHTLGRYDGQKVHPAGQPVLAMTGGSTAGPVLFWSYDGMFSVVGEELRKTADHPEEAVLGFRADRTGCVAVGRTGEVERLTSKGWTSVCKAPPGFTERCDSSMGSDGTGRLLVVGGGDPYGGKKFLTDTWLFDGKTWTQLTTRGPGPKTLFTRIAFEPSRSTWVVIGGRKKDAYSDHLDETHELDGNNKWVAFKSNFDESPGLGARFIARDDASGQLFLVTYGCNDPDRLHVYRGAGEWHCVGDIDAALVPWGSRSGIDAPYAYDDERRVLVGYGRGSLVEVAIGAALDAVRPKESAQPKASESEAKPRPRDGAKTKGKEQLTEEAIPPAVWLRLQEDGSEKFWFASSREGATWTACWGRRGATPSEKVYTLDSRAAAKSAYEKAVREKLKKGYEHAPEKEAAALVPGRMSYRFKLGKFERIEDDMFGGIPAGVTRESWPICAGCNHPMPHVMTLHAHPERLPLTKHAAITLFVCDNESSGGTCLTSETDKGCNAALLLTAAELERAPLSTPPSGKKGAEPSKTMRARKLTYREVFEADPEKNENVDDIEVADKVGGYPGWYQFENTPKCDKCRKEMRFVAQLQEEHMTGGGSSEGYLFCCLDEHQAKFFWQH</sequence>
<dbReference type="InterPro" id="IPR008893">
    <property type="entry name" value="WGR_domain"/>
</dbReference>
<dbReference type="InterPro" id="IPR049809">
    <property type="entry name" value="YehF/YfeS-like_WGR"/>
</dbReference>
<dbReference type="CDD" id="cd07996">
    <property type="entry name" value="WGR_MMR_like"/>
    <property type="match status" value="1"/>
</dbReference>
<dbReference type="SUPFAM" id="SSF50965">
    <property type="entry name" value="Galactose oxidase, central domain"/>
    <property type="match status" value="1"/>
</dbReference>
<dbReference type="AlphaFoldDB" id="A0A9X4AX69"/>
<gene>
    <name evidence="3" type="ORF">KEG57_47135</name>
</gene>
<dbReference type="Pfam" id="PF05406">
    <property type="entry name" value="WGR"/>
    <property type="match status" value="1"/>
</dbReference>